<dbReference type="Gene3D" id="2.170.16.10">
    <property type="entry name" value="Hedgehog/Intein (Hint) domain"/>
    <property type="match status" value="2"/>
</dbReference>
<dbReference type="SUPFAM" id="SSF52540">
    <property type="entry name" value="P-loop containing nucleoside triphosphate hydrolases"/>
    <property type="match status" value="1"/>
</dbReference>
<comment type="caution">
    <text evidence="5">The sequence shown here is derived from an EMBL/GenBank/DDBJ whole genome shotgun (WGS) entry which is preliminary data.</text>
</comment>
<feature type="domain" description="DOD-type homing endonuclease" evidence="4">
    <location>
        <begin position="810"/>
        <end position="966"/>
    </location>
</feature>
<dbReference type="InterPro" id="IPR003586">
    <property type="entry name" value="Hint_dom_C"/>
</dbReference>
<dbReference type="PROSITE" id="PS50819">
    <property type="entry name" value="INTEIN_ENDONUCLEASE"/>
    <property type="match status" value="1"/>
</dbReference>
<dbReference type="Gene3D" id="3.40.50.300">
    <property type="entry name" value="P-loop containing nucleotide triphosphate hydrolases"/>
    <property type="match status" value="3"/>
</dbReference>
<dbReference type="NCBIfam" id="TIGR01443">
    <property type="entry name" value="intein_Cterm"/>
    <property type="match status" value="1"/>
</dbReference>
<dbReference type="Gene3D" id="1.10.287.510">
    <property type="entry name" value="Helix hairpin bin"/>
    <property type="match status" value="1"/>
</dbReference>
<dbReference type="SMART" id="SM00306">
    <property type="entry name" value="HintN"/>
    <property type="match status" value="1"/>
</dbReference>
<keyword evidence="2" id="KW-0651">Protein splicing</keyword>
<dbReference type="InterPro" id="IPR003587">
    <property type="entry name" value="Hint_dom_N"/>
</dbReference>
<name>A0A1G1WZK3_9BACT</name>
<dbReference type="CDD" id="cd00081">
    <property type="entry name" value="Hint"/>
    <property type="match status" value="1"/>
</dbReference>
<protein>
    <recommendedName>
        <fullName evidence="4">DOD-type homing endonuclease domain-containing protein</fullName>
    </recommendedName>
</protein>
<organism evidence="5 6">
    <name type="scientific">Candidatus Woykebacteria bacterium RIFCSPLOWO2_01_FULL_43_14</name>
    <dbReference type="NCBI Taxonomy" id="1802605"/>
    <lineage>
        <taxon>Bacteria</taxon>
        <taxon>Candidatus Woykeibacteriota</taxon>
    </lineage>
</organism>
<dbReference type="InterPro" id="IPR004860">
    <property type="entry name" value="LAGLIDADG_dom"/>
</dbReference>
<keyword evidence="1" id="KW-0068">Autocatalytic cleavage</keyword>
<proteinExistence type="predicted"/>
<dbReference type="GO" id="GO:0004519">
    <property type="term" value="F:endonuclease activity"/>
    <property type="evidence" value="ECO:0007669"/>
    <property type="project" value="InterPro"/>
</dbReference>
<evidence type="ECO:0000259" key="4">
    <source>
        <dbReference type="PROSITE" id="PS50819"/>
    </source>
</evidence>
<feature type="coiled-coil region" evidence="3">
    <location>
        <begin position="202"/>
        <end position="267"/>
    </location>
</feature>
<dbReference type="Proteomes" id="UP000177718">
    <property type="component" value="Unassembled WGS sequence"/>
</dbReference>
<dbReference type="STRING" id="1802605.A3A61_03215"/>
<dbReference type="InterPro" id="IPR036844">
    <property type="entry name" value="Hint_dom_sf"/>
</dbReference>
<dbReference type="SMART" id="SM00305">
    <property type="entry name" value="HintC"/>
    <property type="match status" value="1"/>
</dbReference>
<keyword evidence="3" id="KW-0175">Coiled coil</keyword>
<dbReference type="InterPro" id="IPR027417">
    <property type="entry name" value="P-loop_NTPase"/>
</dbReference>
<sequence length="1202" mass="135562">MIPVSLKLSNFTSYGVNVPTLDFRQFHMAAISGINGAGKSSLIDAITWALWGESRAGNNADKLIRTGHDLMCVEFEFELEGTIYKVIRKRSTKGNGTTSLEFFCGEHNLTEGTIKSTQQKIISTIHMDYEVFVNSSYLRQGRADEFTLKAPTERKEILANILGLSGYDSLESKAKEEAKNLGIKIEGINYQVQEIDNELMSKDNTLNTLTQVEKELKELTEKVSSAEKELKESQLKKELASQKVASLTKSSERVEVLKQEIASFKRQFLDKQASIEQFKVILSQEESIKENDQKLQLLKTQSKTLQASQSQFNGFQEELSVLKSKDSALEKELTLLQAQREESGRKGKELVLKQQDLKSATCPTCKQPFTNKLEHSKLLKEVTVSLENERENYKALTQKLNQLEISKQPLSTQIQNLEKNILDSKELLKTSADVQRQIEELTEIEVKKIKLSEAKTRIDSENKNLHELEELLAAKEKVLAEESRELEELAKHQRELTGASNEHQEKERLLNQIRILENSKRTELGAAQKLVDRSKQLEDVKQLRLKDREHFSVEKSDYEELALAFGKKGIQALLIETIIPEIENEANILMDKLSDGRMKIALSTQREAKTGGTIETLDINISDENGQRVYETYSVDGNELVFIRQGTDIRSLPIQDLWSTAALTDVHGKYQFQNSCVEALCYVNGRSLWQKVDKILRHKSPKKVLEVKCGPGNYTVRLTKNHSIYVMTAAGLKIKRTEDLNIGDLVLSPAIIPSPITTNKVDLTHFISGEFINDRKIKSKALLWDDNFIWSRRDQKLNRFVVVDENFARLLGVIVAEGSGNIKYSLALGTNQYLAQEIVKIAAAVFGTNERSLRYTSPEDIKRYASKYPHAVTTLSPKAQYNPDIGGRLVSHILKNLVGGRASSKKIPCFIFNTSPEVKKAFLKGLIQGDGHVSFYPMKSKSSVNITTVSRRLAGEVIFLCRQLGIWARIENHGEEGFRRDMHHQKSYRIVISGKKNLELLGIGVIASKYDSSTKYEGIPYSLLDTSRINGKRFRRGAEFESFGCGVSRIPKTLTKSYLKTQDLVQDWNILEIRSLEEIESGSDYVYDLMVPNNNSFVAGNGAILVHNSGGEAFRVNIAIRLALSKLLTQRAGARLQFLVIDEGFGTQDAAGRDRLIESINLIQESFAKILIITHIEDLKEAFPARVEVMKNTEGSTFQVFN</sequence>
<dbReference type="GO" id="GO:0003677">
    <property type="term" value="F:DNA binding"/>
    <property type="evidence" value="ECO:0007669"/>
    <property type="project" value="InterPro"/>
</dbReference>
<feature type="coiled-coil region" evidence="3">
    <location>
        <begin position="379"/>
        <end position="519"/>
    </location>
</feature>
<dbReference type="Pfam" id="PF14528">
    <property type="entry name" value="LAGLIDADG_3"/>
    <property type="match status" value="1"/>
</dbReference>
<gene>
    <name evidence="5" type="ORF">A3A61_03215</name>
</gene>
<evidence type="ECO:0000313" key="5">
    <source>
        <dbReference type="EMBL" id="OGY32567.1"/>
    </source>
</evidence>
<dbReference type="SUPFAM" id="SSF51294">
    <property type="entry name" value="Hedgehog/intein (Hint) domain"/>
    <property type="match status" value="1"/>
</dbReference>
<dbReference type="InterPro" id="IPR006142">
    <property type="entry name" value="INTEIN"/>
</dbReference>
<dbReference type="InterPro" id="IPR004042">
    <property type="entry name" value="Intein_endonuc_central"/>
</dbReference>
<evidence type="ECO:0000256" key="2">
    <source>
        <dbReference type="ARBA" id="ARBA00023000"/>
    </source>
</evidence>
<evidence type="ECO:0000256" key="1">
    <source>
        <dbReference type="ARBA" id="ARBA00022813"/>
    </source>
</evidence>
<dbReference type="Pfam" id="PF14890">
    <property type="entry name" value="Intein_splicing"/>
    <property type="match status" value="1"/>
</dbReference>
<dbReference type="EMBL" id="MHDB01000011">
    <property type="protein sequence ID" value="OGY32567.1"/>
    <property type="molecule type" value="Genomic_DNA"/>
</dbReference>
<dbReference type="GO" id="GO:0016539">
    <property type="term" value="P:intein-mediated protein splicing"/>
    <property type="evidence" value="ECO:0007669"/>
    <property type="project" value="InterPro"/>
</dbReference>
<dbReference type="SUPFAM" id="SSF55608">
    <property type="entry name" value="Homing endonucleases"/>
    <property type="match status" value="1"/>
</dbReference>
<reference evidence="5 6" key="1">
    <citation type="journal article" date="2016" name="Nat. Commun.">
        <title>Thousands of microbial genomes shed light on interconnected biogeochemical processes in an aquifer system.</title>
        <authorList>
            <person name="Anantharaman K."/>
            <person name="Brown C.T."/>
            <person name="Hug L.A."/>
            <person name="Sharon I."/>
            <person name="Castelle C.J."/>
            <person name="Probst A.J."/>
            <person name="Thomas B.C."/>
            <person name="Singh A."/>
            <person name="Wilkins M.J."/>
            <person name="Karaoz U."/>
            <person name="Brodie E.L."/>
            <person name="Williams K.H."/>
            <person name="Hubbard S.S."/>
            <person name="Banfield J.F."/>
        </authorList>
    </citation>
    <scope>NUCLEOTIDE SEQUENCE [LARGE SCALE GENOMIC DNA]</scope>
</reference>
<dbReference type="PRINTS" id="PR00379">
    <property type="entry name" value="INTEIN"/>
</dbReference>
<evidence type="ECO:0000256" key="3">
    <source>
        <dbReference type="SAM" id="Coils"/>
    </source>
</evidence>
<dbReference type="InterPro" id="IPR030934">
    <property type="entry name" value="Intein_C"/>
</dbReference>
<dbReference type="Gene3D" id="3.10.28.10">
    <property type="entry name" value="Homing endonucleases"/>
    <property type="match status" value="1"/>
</dbReference>
<accession>A0A1G1WZK3</accession>
<evidence type="ECO:0000313" key="6">
    <source>
        <dbReference type="Proteomes" id="UP000177718"/>
    </source>
</evidence>
<dbReference type="InterPro" id="IPR027434">
    <property type="entry name" value="Homing_endonucl"/>
</dbReference>
<dbReference type="PROSITE" id="PS50818">
    <property type="entry name" value="INTEIN_C_TER"/>
    <property type="match status" value="1"/>
</dbReference>
<dbReference type="PANTHER" id="PTHR32114">
    <property type="entry name" value="ABC TRANSPORTER ABCH.3"/>
    <property type="match status" value="1"/>
</dbReference>
<dbReference type="PANTHER" id="PTHR32114:SF2">
    <property type="entry name" value="ABC TRANSPORTER ABCH.3"/>
    <property type="match status" value="1"/>
</dbReference>
<dbReference type="AlphaFoldDB" id="A0A1G1WZK3"/>